<dbReference type="CDD" id="cd14498">
    <property type="entry name" value="DSP"/>
    <property type="match status" value="1"/>
</dbReference>
<dbReference type="AlphaFoldDB" id="A0AA44CC31"/>
<comment type="caution">
    <text evidence="2">The sequence shown here is derived from an EMBL/GenBank/DDBJ whole genome shotgun (WGS) entry which is preliminary data.</text>
</comment>
<gene>
    <name evidence="2" type="ORF">G8E10_18845</name>
</gene>
<dbReference type="InterPro" id="IPR029021">
    <property type="entry name" value="Prot-tyrosine_phosphatase-like"/>
</dbReference>
<keyword evidence="3" id="KW-1185">Reference proteome</keyword>
<dbReference type="EMBL" id="JAANCM010000010">
    <property type="protein sequence ID" value="NHT77763.1"/>
    <property type="molecule type" value="Genomic_DNA"/>
</dbReference>
<dbReference type="RefSeq" id="WP_062594473.1">
    <property type="nucleotide sequence ID" value="NZ_JAANCM010000010.1"/>
</dbReference>
<proteinExistence type="predicted"/>
<reference evidence="2" key="1">
    <citation type="submission" date="2020-03" db="EMBL/GenBank/DDBJ databases">
        <title>Ferranicluibacter endophyticum gen. nov., sp. nov., a new genus isolated from Rubus ulmifolius Schott. stem.</title>
        <authorList>
            <person name="Roca-Couso R."/>
            <person name="Flores-Felix J.D."/>
            <person name="Igual J.M."/>
            <person name="Rivas R."/>
        </authorList>
    </citation>
    <scope>NUCLEOTIDE SEQUENCE</scope>
    <source>
        <strain evidence="2">CRRU44</strain>
    </source>
</reference>
<evidence type="ECO:0000259" key="1">
    <source>
        <dbReference type="PROSITE" id="PS50056"/>
    </source>
</evidence>
<dbReference type="InterPro" id="IPR000387">
    <property type="entry name" value="Tyr_Pase_dom"/>
</dbReference>
<dbReference type="SUPFAM" id="SSF52799">
    <property type="entry name" value="(Phosphotyrosine protein) phosphatases II"/>
    <property type="match status" value="1"/>
</dbReference>
<accession>A0AA44CC31</accession>
<evidence type="ECO:0000313" key="2">
    <source>
        <dbReference type="EMBL" id="NHT77763.1"/>
    </source>
</evidence>
<protein>
    <submittedName>
        <fullName evidence="2">Dual specificity protein phosphatase family protein</fullName>
    </submittedName>
</protein>
<dbReference type="Gene3D" id="3.90.190.10">
    <property type="entry name" value="Protein tyrosine phosphatase superfamily"/>
    <property type="match status" value="1"/>
</dbReference>
<evidence type="ECO:0000313" key="3">
    <source>
        <dbReference type="Proteomes" id="UP001155840"/>
    </source>
</evidence>
<dbReference type="PROSITE" id="PS50056">
    <property type="entry name" value="TYR_PHOSPHATASE_2"/>
    <property type="match status" value="1"/>
</dbReference>
<sequence>MDAPVYARPSISAITEGLKPHNSTLYIGGLEGARDFGLLKRHGISIVVNCAVNLDINVVRDPANPQDGDLSATGYSTIRYYKLGMIDGGGSPDTMMLGGYYILHGALHQTLPKRETYPFEDGGNVLVNCRSGRSRSVSLVGLYLHKQQPDLFPTLDAAIAHIREKRLLRPDEWFETPKPMLYDAARRASDWIDLIEAQRARDGVA</sequence>
<name>A0AA44CC31_9HYPH</name>
<organism evidence="2 3">
    <name type="scientific">Ferranicluibacter rubi</name>
    <dbReference type="NCBI Taxonomy" id="2715133"/>
    <lineage>
        <taxon>Bacteria</taxon>
        <taxon>Pseudomonadati</taxon>
        <taxon>Pseudomonadota</taxon>
        <taxon>Alphaproteobacteria</taxon>
        <taxon>Hyphomicrobiales</taxon>
        <taxon>Rhizobiaceae</taxon>
        <taxon>Ferranicluibacter</taxon>
    </lineage>
</organism>
<feature type="domain" description="Tyrosine specific protein phosphatases" evidence="1">
    <location>
        <begin position="120"/>
        <end position="166"/>
    </location>
</feature>
<dbReference type="Proteomes" id="UP001155840">
    <property type="component" value="Unassembled WGS sequence"/>
</dbReference>